<keyword evidence="6" id="KW-1185">Reference proteome</keyword>
<proteinExistence type="inferred from homology"/>
<reference evidence="5 6" key="1">
    <citation type="journal article" date="2015" name="Microbes Environ.">
        <title>Distribution and evolution of nitrogen fixation genes in the phylum bacteroidetes.</title>
        <authorList>
            <person name="Inoue J."/>
            <person name="Oshima K."/>
            <person name="Suda W."/>
            <person name="Sakamoto M."/>
            <person name="Iino T."/>
            <person name="Noda S."/>
            <person name="Hongoh Y."/>
            <person name="Hattori M."/>
            <person name="Ohkuma M."/>
        </authorList>
    </citation>
    <scope>NUCLEOTIDE SEQUENCE [LARGE SCALE GENOMIC DNA]</scope>
    <source>
        <strain evidence="5">JCM 15548</strain>
    </source>
</reference>
<evidence type="ECO:0000256" key="2">
    <source>
        <dbReference type="ARBA" id="ARBA00022679"/>
    </source>
</evidence>
<name>A0A0E9M2D3_9BACT</name>
<dbReference type="PANTHER" id="PTHR37419:SF1">
    <property type="entry name" value="SERINE_THREONINE-PROTEIN KINASE TOXIN HIPA"/>
    <property type="match status" value="1"/>
</dbReference>
<dbReference type="GO" id="GO:0005829">
    <property type="term" value="C:cytosol"/>
    <property type="evidence" value="ECO:0007669"/>
    <property type="project" value="TreeGrafter"/>
</dbReference>
<keyword evidence="2" id="KW-0808">Transferase</keyword>
<dbReference type="Gene3D" id="1.10.1070.20">
    <property type="match status" value="1"/>
</dbReference>
<evidence type="ECO:0000256" key="1">
    <source>
        <dbReference type="ARBA" id="ARBA00010164"/>
    </source>
</evidence>
<keyword evidence="3" id="KW-0418">Kinase</keyword>
<dbReference type="EMBL" id="BAZW01000068">
    <property type="protein sequence ID" value="GAO31897.1"/>
    <property type="molecule type" value="Genomic_DNA"/>
</dbReference>
<dbReference type="STRING" id="1236989.JCM15548_14309"/>
<feature type="domain" description="HipA-like C-terminal" evidence="4">
    <location>
        <begin position="22"/>
        <end position="247"/>
    </location>
</feature>
<dbReference type="AlphaFoldDB" id="A0A0E9M2D3"/>
<dbReference type="PANTHER" id="PTHR37419">
    <property type="entry name" value="SERINE/THREONINE-PROTEIN KINASE TOXIN HIPA"/>
    <property type="match status" value="1"/>
</dbReference>
<evidence type="ECO:0000259" key="4">
    <source>
        <dbReference type="Pfam" id="PF07804"/>
    </source>
</evidence>
<dbReference type="InterPro" id="IPR052028">
    <property type="entry name" value="HipA_Ser/Thr_kinase"/>
</dbReference>
<evidence type="ECO:0000256" key="3">
    <source>
        <dbReference type="ARBA" id="ARBA00022777"/>
    </source>
</evidence>
<sequence>MDYSLDQMLDLAKKVVQSHVTVPGVQAKLSFHFEPGRRQENRLTLVGVLGNYILKPPTQQFANLPENEDLTMHLAGLFKINVVPHSLIRLKSGELAYITKRIDRVGGQKLPMEDLCQLSERLTEDKYKGSMEQVGKVILKHSSNPLFDAQVFFELTLFSFLTGNADMHLKNFSIIDSESGLTQLAPAYDLLSTRLVISEKEDPEEMALTLNGRKRKLKPVDFLHLTNGLNLNQKQVNNIFKRFQKAMPIVLDFIDESFLPEDKKMEYRELIEERGKRLWP</sequence>
<protein>
    <submittedName>
        <fullName evidence="5">HipA protein</fullName>
    </submittedName>
</protein>
<dbReference type="Pfam" id="PF07804">
    <property type="entry name" value="HipA_C"/>
    <property type="match status" value="1"/>
</dbReference>
<accession>A0A0E9M2D3</accession>
<gene>
    <name evidence="5" type="ORF">JCM15548_14309</name>
</gene>
<comment type="caution">
    <text evidence="5">The sequence shown here is derived from an EMBL/GenBank/DDBJ whole genome shotgun (WGS) entry which is preliminary data.</text>
</comment>
<evidence type="ECO:0000313" key="6">
    <source>
        <dbReference type="Proteomes" id="UP000032900"/>
    </source>
</evidence>
<dbReference type="Proteomes" id="UP000032900">
    <property type="component" value="Unassembled WGS sequence"/>
</dbReference>
<evidence type="ECO:0000313" key="5">
    <source>
        <dbReference type="EMBL" id="GAO31897.1"/>
    </source>
</evidence>
<comment type="similarity">
    <text evidence="1">Belongs to the HipA Ser/Thr kinase family.</text>
</comment>
<dbReference type="InterPro" id="IPR012893">
    <property type="entry name" value="HipA-like_C"/>
</dbReference>
<dbReference type="GO" id="GO:0004674">
    <property type="term" value="F:protein serine/threonine kinase activity"/>
    <property type="evidence" value="ECO:0007669"/>
    <property type="project" value="TreeGrafter"/>
</dbReference>
<organism evidence="5 6">
    <name type="scientific">Geofilum rubicundum JCM 15548</name>
    <dbReference type="NCBI Taxonomy" id="1236989"/>
    <lineage>
        <taxon>Bacteria</taxon>
        <taxon>Pseudomonadati</taxon>
        <taxon>Bacteroidota</taxon>
        <taxon>Bacteroidia</taxon>
        <taxon>Marinilabiliales</taxon>
        <taxon>Marinilabiliaceae</taxon>
        <taxon>Geofilum</taxon>
    </lineage>
</organism>